<feature type="domain" description="NLP1-9 GAF" evidence="1">
    <location>
        <begin position="34"/>
        <end position="81"/>
    </location>
</feature>
<evidence type="ECO:0000259" key="1">
    <source>
        <dbReference type="Pfam" id="PF22922"/>
    </source>
</evidence>
<dbReference type="EMBL" id="JACBKZ010000006">
    <property type="protein sequence ID" value="KAF5947287.1"/>
    <property type="molecule type" value="Genomic_DNA"/>
</dbReference>
<reference evidence="3" key="1">
    <citation type="journal article" date="2020" name="Nat. Commun.">
        <title>Genome assembly of wild tea tree DASZ reveals pedigree and selection history of tea varieties.</title>
        <authorList>
            <person name="Zhang W."/>
            <person name="Zhang Y."/>
            <person name="Qiu H."/>
            <person name="Guo Y."/>
            <person name="Wan H."/>
            <person name="Zhang X."/>
            <person name="Scossa F."/>
            <person name="Alseekh S."/>
            <person name="Zhang Q."/>
            <person name="Wang P."/>
            <person name="Xu L."/>
            <person name="Schmidt M.H."/>
            <person name="Jia X."/>
            <person name="Li D."/>
            <person name="Zhu A."/>
            <person name="Guo F."/>
            <person name="Chen W."/>
            <person name="Ni D."/>
            <person name="Usadel B."/>
            <person name="Fernie A.R."/>
            <person name="Wen W."/>
        </authorList>
    </citation>
    <scope>NUCLEOTIDE SEQUENCE [LARGE SCALE GENOMIC DNA]</scope>
    <source>
        <strain evidence="3">cv. G240</strain>
    </source>
</reference>
<sequence length="81" mass="9144">MGWPCRALVDGGIFHASCFYGEDEDEDDYGDDEDAFQHISSSFHLKNGMGVVGRALLSTDMVFYRNVTQLFLTEYPLAHYA</sequence>
<protein>
    <recommendedName>
        <fullName evidence="1">NLP1-9 GAF domain-containing protein</fullName>
    </recommendedName>
</protein>
<evidence type="ECO:0000313" key="3">
    <source>
        <dbReference type="Proteomes" id="UP000593564"/>
    </source>
</evidence>
<reference evidence="2 3" key="2">
    <citation type="submission" date="2020-07" db="EMBL/GenBank/DDBJ databases">
        <title>Genome assembly of wild tea tree DASZ reveals pedigree and selection history of tea varieties.</title>
        <authorList>
            <person name="Zhang W."/>
        </authorList>
    </citation>
    <scope>NUCLEOTIDE SEQUENCE [LARGE SCALE GENOMIC DNA]</scope>
    <source>
        <strain evidence="3">cv. G240</strain>
        <tissue evidence="2">Leaf</tissue>
    </source>
</reference>
<accession>A0A7J7H427</accession>
<evidence type="ECO:0000313" key="2">
    <source>
        <dbReference type="EMBL" id="KAF5947287.1"/>
    </source>
</evidence>
<organism evidence="2 3">
    <name type="scientific">Camellia sinensis</name>
    <name type="common">Tea plant</name>
    <name type="synonym">Thea sinensis</name>
    <dbReference type="NCBI Taxonomy" id="4442"/>
    <lineage>
        <taxon>Eukaryota</taxon>
        <taxon>Viridiplantae</taxon>
        <taxon>Streptophyta</taxon>
        <taxon>Embryophyta</taxon>
        <taxon>Tracheophyta</taxon>
        <taxon>Spermatophyta</taxon>
        <taxon>Magnoliopsida</taxon>
        <taxon>eudicotyledons</taxon>
        <taxon>Gunneridae</taxon>
        <taxon>Pentapetalae</taxon>
        <taxon>asterids</taxon>
        <taxon>Ericales</taxon>
        <taxon>Theaceae</taxon>
        <taxon>Camellia</taxon>
    </lineage>
</organism>
<proteinExistence type="predicted"/>
<name>A0A7J7H427_CAMSI</name>
<dbReference type="AlphaFoldDB" id="A0A7J7H427"/>
<keyword evidence="3" id="KW-1185">Reference proteome</keyword>
<dbReference type="Pfam" id="PF22922">
    <property type="entry name" value="GAF_NLP"/>
    <property type="match status" value="1"/>
</dbReference>
<dbReference type="InterPro" id="IPR055081">
    <property type="entry name" value="NLP1-9_GAF"/>
</dbReference>
<dbReference type="Proteomes" id="UP000593564">
    <property type="component" value="Unassembled WGS sequence"/>
</dbReference>
<gene>
    <name evidence="2" type="ORF">HYC85_013244</name>
</gene>
<comment type="caution">
    <text evidence="2">The sequence shown here is derived from an EMBL/GenBank/DDBJ whole genome shotgun (WGS) entry which is preliminary data.</text>
</comment>